<organism evidence="1 2">
    <name type="scientific">Prosthecochloris marina</name>
    <dbReference type="NCBI Taxonomy" id="2017681"/>
    <lineage>
        <taxon>Bacteria</taxon>
        <taxon>Pseudomonadati</taxon>
        <taxon>Chlorobiota</taxon>
        <taxon>Chlorobiia</taxon>
        <taxon>Chlorobiales</taxon>
        <taxon>Chlorobiaceae</taxon>
        <taxon>Prosthecochloris</taxon>
    </lineage>
</organism>
<dbReference type="AlphaFoldDB" id="A0A317T7V3"/>
<dbReference type="SUPFAM" id="SSF50969">
    <property type="entry name" value="YVTN repeat-like/Quinoprotein amine dehydrogenase"/>
    <property type="match status" value="1"/>
</dbReference>
<sequence length="324" mass="36194">MFPVPVCNIFSKFADTIDPELRLYGFPHPLVTNAMQLIATLLFSILISLAVSGCSNKENSYLSLSLTPVGHVEKSAGLEISGLAKSPNQKEVYWAVNDSGNPAAIVPINAQGKVVSASGQSIPIPGARNRDWEALAIDHSGKLYICDVGNNYSRRKELQIYTIPEPHLTSSVSEKAELIRVRYPDQEHSSPDRLIYDCEAAFIFKKKLHLLTKRLFDASTTLYRLDRKEKNTVNDLTLVTSFPIEGYVTAADISDDEQILAVLTYKSLWIFYDFPDDDFFSGRKLKVELKGAGQIESIVFTDNENLLLVNETKNQLFTITLNIK</sequence>
<evidence type="ECO:0000313" key="2">
    <source>
        <dbReference type="Proteomes" id="UP000246278"/>
    </source>
</evidence>
<keyword evidence="2" id="KW-1185">Reference proteome</keyword>
<name>A0A317T7V3_9CHLB</name>
<reference evidence="2" key="1">
    <citation type="submission" date="2017-10" db="EMBL/GenBank/DDBJ databases">
        <authorList>
            <person name="Gaisin V.A."/>
            <person name="Rysina M.S."/>
            <person name="Grouzdev D.S."/>
        </authorList>
    </citation>
    <scope>NUCLEOTIDE SEQUENCE [LARGE SCALE GENOMIC DNA]</scope>
    <source>
        <strain evidence="2">V1</strain>
    </source>
</reference>
<dbReference type="Proteomes" id="UP000246278">
    <property type="component" value="Unassembled WGS sequence"/>
</dbReference>
<protein>
    <recommendedName>
        <fullName evidence="3">Phytase-like domain-containing protein</fullName>
    </recommendedName>
</protein>
<dbReference type="EMBL" id="PDNZ01000005">
    <property type="protein sequence ID" value="PWW81877.1"/>
    <property type="molecule type" value="Genomic_DNA"/>
</dbReference>
<evidence type="ECO:0008006" key="3">
    <source>
        <dbReference type="Google" id="ProtNLM"/>
    </source>
</evidence>
<gene>
    <name evidence="1" type="ORF">CR164_08655</name>
</gene>
<evidence type="ECO:0000313" key="1">
    <source>
        <dbReference type="EMBL" id="PWW81877.1"/>
    </source>
</evidence>
<accession>A0A317T7V3</accession>
<comment type="caution">
    <text evidence="1">The sequence shown here is derived from an EMBL/GenBank/DDBJ whole genome shotgun (WGS) entry which is preliminary data.</text>
</comment>
<dbReference type="InterPro" id="IPR011044">
    <property type="entry name" value="Quino_amine_DH_bsu"/>
</dbReference>
<proteinExistence type="predicted"/>